<name>A0A939DQW6_9ALTE</name>
<protein>
    <submittedName>
        <fullName evidence="2">PepSY domain-containing protein</fullName>
    </submittedName>
</protein>
<evidence type="ECO:0000313" key="3">
    <source>
        <dbReference type="Proteomes" id="UP000664654"/>
    </source>
</evidence>
<reference evidence="2" key="1">
    <citation type="submission" date="2021-03" db="EMBL/GenBank/DDBJ databases">
        <title>novel species isolated from a fishpond in China.</title>
        <authorList>
            <person name="Lu H."/>
            <person name="Cai Z."/>
        </authorList>
    </citation>
    <scope>NUCLEOTIDE SEQUENCE</scope>
    <source>
        <strain evidence="2">JCM 30855</strain>
    </source>
</reference>
<feature type="transmembrane region" description="Helical" evidence="1">
    <location>
        <begin position="137"/>
        <end position="162"/>
    </location>
</feature>
<dbReference type="Pfam" id="PF03929">
    <property type="entry name" value="PepSY_TM"/>
    <property type="match status" value="1"/>
</dbReference>
<evidence type="ECO:0000256" key="1">
    <source>
        <dbReference type="SAM" id="Phobius"/>
    </source>
</evidence>
<gene>
    <name evidence="2" type="ORF">J0A66_18190</name>
</gene>
<evidence type="ECO:0000313" key="2">
    <source>
        <dbReference type="EMBL" id="MBN7827167.1"/>
    </source>
</evidence>
<sequence length="178" mass="20115">MSSKLRQFSRQLHLWLALVIFIPSVIVIVSGILLQVKKQSDWIQPPTHQGKAHTPSISFEHVLAVAQSIPELSVSDWTQIDRLDVRPDKGLIKVLAVNKWEAQIDATSGDVLQVAYRRSDIIEAIHDGSWFADAAKLWVFLPAAIVLFIMWCSGGVLLFTTLKSKYSKNKQRKTRELI</sequence>
<organism evidence="2 3">
    <name type="scientific">Bowmanella dokdonensis</name>
    <dbReference type="NCBI Taxonomy" id="751969"/>
    <lineage>
        <taxon>Bacteria</taxon>
        <taxon>Pseudomonadati</taxon>
        <taxon>Pseudomonadota</taxon>
        <taxon>Gammaproteobacteria</taxon>
        <taxon>Alteromonadales</taxon>
        <taxon>Alteromonadaceae</taxon>
        <taxon>Bowmanella</taxon>
    </lineage>
</organism>
<dbReference type="Proteomes" id="UP000664654">
    <property type="component" value="Unassembled WGS sequence"/>
</dbReference>
<keyword evidence="1" id="KW-1133">Transmembrane helix</keyword>
<proteinExistence type="predicted"/>
<keyword evidence="3" id="KW-1185">Reference proteome</keyword>
<dbReference type="AlphaFoldDB" id="A0A939DQW6"/>
<keyword evidence="1" id="KW-0472">Membrane</keyword>
<feature type="transmembrane region" description="Helical" evidence="1">
    <location>
        <begin position="12"/>
        <end position="36"/>
    </location>
</feature>
<dbReference type="InterPro" id="IPR005625">
    <property type="entry name" value="PepSY-ass_TM"/>
</dbReference>
<comment type="caution">
    <text evidence="2">The sequence shown here is derived from an EMBL/GenBank/DDBJ whole genome shotgun (WGS) entry which is preliminary data.</text>
</comment>
<dbReference type="EMBL" id="JAFKCV010000014">
    <property type="protein sequence ID" value="MBN7827167.1"/>
    <property type="molecule type" value="Genomic_DNA"/>
</dbReference>
<accession>A0A939DQW6</accession>
<keyword evidence="1" id="KW-0812">Transmembrane</keyword>
<dbReference type="RefSeq" id="WP_206575279.1">
    <property type="nucleotide sequence ID" value="NZ_JAFKCV010000014.1"/>
</dbReference>